<sequence>MMNLTTLRISWRPPPADGINGILKGFQIVILGSGAKYNRNITTNERAASVTLFHLVPGMSYSIRVAAKSNAGVGVFTDVQRVTMGKYKYSILPKNLVRWHHYSELLWNQH</sequence>
<proteinExistence type="predicted"/>
<dbReference type="InterPro" id="IPR013783">
    <property type="entry name" value="Ig-like_fold"/>
</dbReference>
<evidence type="ECO:0000313" key="2">
    <source>
        <dbReference type="EMBL" id="KHN84242.1"/>
    </source>
</evidence>
<comment type="caution">
    <text evidence="2">The sequence shown here is derived from an EMBL/GenBank/DDBJ whole genome shotgun (WGS) entry which is preliminary data.</text>
</comment>
<gene>
    <name evidence="2" type="primary">Robo2</name>
    <name evidence="2" type="ORF">Tcan_05634</name>
</gene>
<dbReference type="CDD" id="cd00063">
    <property type="entry name" value="FN3"/>
    <property type="match status" value="1"/>
</dbReference>
<dbReference type="InterPro" id="IPR003961">
    <property type="entry name" value="FN3_dom"/>
</dbReference>
<reference evidence="2 3" key="1">
    <citation type="submission" date="2014-11" db="EMBL/GenBank/DDBJ databases">
        <title>Genetic blueprint of the zoonotic pathogen Toxocara canis.</title>
        <authorList>
            <person name="Zhu X.-Q."/>
            <person name="Korhonen P.K."/>
            <person name="Cai H."/>
            <person name="Young N.D."/>
            <person name="Nejsum P."/>
            <person name="von Samson-Himmelstjerna G."/>
            <person name="Boag P.R."/>
            <person name="Tan P."/>
            <person name="Li Q."/>
            <person name="Min J."/>
            <person name="Yang Y."/>
            <person name="Wang X."/>
            <person name="Fang X."/>
            <person name="Hall R.S."/>
            <person name="Hofmann A."/>
            <person name="Sternberg P.W."/>
            <person name="Jex A.R."/>
            <person name="Gasser R.B."/>
        </authorList>
    </citation>
    <scope>NUCLEOTIDE SEQUENCE [LARGE SCALE GENOMIC DNA]</scope>
    <source>
        <strain evidence="2">PN_DK_2014</strain>
    </source>
</reference>
<dbReference type="PROSITE" id="PS50853">
    <property type="entry name" value="FN3"/>
    <property type="match status" value="1"/>
</dbReference>
<dbReference type="SUPFAM" id="SSF49265">
    <property type="entry name" value="Fibronectin type III"/>
    <property type="match status" value="1"/>
</dbReference>
<evidence type="ECO:0000259" key="1">
    <source>
        <dbReference type="PROSITE" id="PS50853"/>
    </source>
</evidence>
<keyword evidence="3" id="KW-1185">Reference proteome</keyword>
<name>A0A0B2VSC3_TOXCA</name>
<evidence type="ECO:0000313" key="3">
    <source>
        <dbReference type="Proteomes" id="UP000031036"/>
    </source>
</evidence>
<dbReference type="EMBL" id="JPKZ01001028">
    <property type="protein sequence ID" value="KHN84242.1"/>
    <property type="molecule type" value="Genomic_DNA"/>
</dbReference>
<protein>
    <submittedName>
        <fullName evidence="2">Roundabout-like protein 2</fullName>
    </submittedName>
</protein>
<dbReference type="AlphaFoldDB" id="A0A0B2VSC3"/>
<organism evidence="2 3">
    <name type="scientific">Toxocara canis</name>
    <name type="common">Canine roundworm</name>
    <dbReference type="NCBI Taxonomy" id="6265"/>
    <lineage>
        <taxon>Eukaryota</taxon>
        <taxon>Metazoa</taxon>
        <taxon>Ecdysozoa</taxon>
        <taxon>Nematoda</taxon>
        <taxon>Chromadorea</taxon>
        <taxon>Rhabditida</taxon>
        <taxon>Spirurina</taxon>
        <taxon>Ascaridomorpha</taxon>
        <taxon>Ascaridoidea</taxon>
        <taxon>Toxocaridae</taxon>
        <taxon>Toxocara</taxon>
    </lineage>
</organism>
<dbReference type="STRING" id="6265.A0A0B2VSC3"/>
<accession>A0A0B2VSC3</accession>
<feature type="domain" description="Fibronectin type-III" evidence="1">
    <location>
        <begin position="1"/>
        <end position="87"/>
    </location>
</feature>
<dbReference type="InterPro" id="IPR036116">
    <property type="entry name" value="FN3_sf"/>
</dbReference>
<dbReference type="Gene3D" id="2.60.40.10">
    <property type="entry name" value="Immunoglobulins"/>
    <property type="match status" value="1"/>
</dbReference>
<dbReference type="OrthoDB" id="428111at2759"/>
<dbReference type="Proteomes" id="UP000031036">
    <property type="component" value="Unassembled WGS sequence"/>
</dbReference>
<dbReference type="Pfam" id="PF00041">
    <property type="entry name" value="fn3"/>
    <property type="match status" value="1"/>
</dbReference>